<dbReference type="Proteomes" id="UP001180487">
    <property type="component" value="Unassembled WGS sequence"/>
</dbReference>
<dbReference type="Pfam" id="PF14235">
    <property type="entry name" value="DUF4337"/>
    <property type="match status" value="1"/>
</dbReference>
<keyword evidence="1" id="KW-0472">Membrane</keyword>
<sequence>MELDPLDIVESAKPARKPAKRRWLNPAVAITVALLATFLGICKVKDDNIVQAMQQAQADKLDHWQFYQARNVREEIANATLAQLRLQAMAVVAPAQQAAYQEQISAYASLAQKEDQKKAELKTQAEQDQASYDALNFRDDQFDLCDALVAIAISMLAVASLTQLPALYMLSLVPSGFGLLMGVSGLVGLGIHPDALIKLLS</sequence>
<accession>A0ABU2CBF9</accession>
<gene>
    <name evidence="2" type="ORF">J2X19_003355</name>
</gene>
<proteinExistence type="predicted"/>
<dbReference type="RefSeq" id="WP_310374945.1">
    <property type="nucleotide sequence ID" value="NZ_JAVDXT010000003.1"/>
</dbReference>
<comment type="caution">
    <text evidence="2">The sequence shown here is derived from an EMBL/GenBank/DDBJ whole genome shotgun (WGS) entry which is preliminary data.</text>
</comment>
<evidence type="ECO:0000256" key="1">
    <source>
        <dbReference type="SAM" id="Phobius"/>
    </source>
</evidence>
<dbReference type="InterPro" id="IPR025570">
    <property type="entry name" value="DUF4337"/>
</dbReference>
<reference evidence="2 3" key="1">
    <citation type="submission" date="2023-07" db="EMBL/GenBank/DDBJ databases">
        <title>Sorghum-associated microbial communities from plants grown in Nebraska, USA.</title>
        <authorList>
            <person name="Schachtman D."/>
        </authorList>
    </citation>
    <scope>NUCLEOTIDE SEQUENCE [LARGE SCALE GENOMIC DNA]</scope>
    <source>
        <strain evidence="2 3">BE313</strain>
    </source>
</reference>
<feature type="transmembrane region" description="Helical" evidence="1">
    <location>
        <begin position="167"/>
        <end position="191"/>
    </location>
</feature>
<keyword evidence="1" id="KW-1133">Transmembrane helix</keyword>
<evidence type="ECO:0000313" key="3">
    <source>
        <dbReference type="Proteomes" id="UP001180487"/>
    </source>
</evidence>
<name>A0ABU2CBF9_9BURK</name>
<dbReference type="EMBL" id="JAVDXT010000003">
    <property type="protein sequence ID" value="MDR7378661.1"/>
    <property type="molecule type" value="Genomic_DNA"/>
</dbReference>
<organism evidence="2 3">
    <name type="scientific">Rhodoferax ferrireducens</name>
    <dbReference type="NCBI Taxonomy" id="192843"/>
    <lineage>
        <taxon>Bacteria</taxon>
        <taxon>Pseudomonadati</taxon>
        <taxon>Pseudomonadota</taxon>
        <taxon>Betaproteobacteria</taxon>
        <taxon>Burkholderiales</taxon>
        <taxon>Comamonadaceae</taxon>
        <taxon>Rhodoferax</taxon>
    </lineage>
</organism>
<protein>
    <recommendedName>
        <fullName evidence="4">DUF4337 domain-containing protein</fullName>
    </recommendedName>
</protein>
<evidence type="ECO:0008006" key="4">
    <source>
        <dbReference type="Google" id="ProtNLM"/>
    </source>
</evidence>
<keyword evidence="1" id="KW-0812">Transmembrane</keyword>
<keyword evidence="3" id="KW-1185">Reference proteome</keyword>
<feature type="transmembrane region" description="Helical" evidence="1">
    <location>
        <begin position="23"/>
        <end position="42"/>
    </location>
</feature>
<evidence type="ECO:0000313" key="2">
    <source>
        <dbReference type="EMBL" id="MDR7378661.1"/>
    </source>
</evidence>
<feature type="transmembrane region" description="Helical" evidence="1">
    <location>
        <begin position="144"/>
        <end position="161"/>
    </location>
</feature>